<dbReference type="EMBL" id="KV454410">
    <property type="protein sequence ID" value="ODQ65485.1"/>
    <property type="molecule type" value="Genomic_DNA"/>
</dbReference>
<organism evidence="1 2">
    <name type="scientific">Nadsonia fulvescens var. elongata DSM 6958</name>
    <dbReference type="NCBI Taxonomy" id="857566"/>
    <lineage>
        <taxon>Eukaryota</taxon>
        <taxon>Fungi</taxon>
        <taxon>Dikarya</taxon>
        <taxon>Ascomycota</taxon>
        <taxon>Saccharomycotina</taxon>
        <taxon>Dipodascomycetes</taxon>
        <taxon>Dipodascales</taxon>
        <taxon>Dipodascales incertae sedis</taxon>
        <taxon>Nadsonia</taxon>
    </lineage>
</organism>
<dbReference type="Proteomes" id="UP000095009">
    <property type="component" value="Unassembled WGS sequence"/>
</dbReference>
<feature type="non-terminal residue" evidence="1">
    <location>
        <position position="1"/>
    </location>
</feature>
<protein>
    <submittedName>
        <fullName evidence="1">Uncharacterized protein</fullName>
    </submittedName>
</protein>
<dbReference type="InterPro" id="IPR021848">
    <property type="entry name" value="HODM_asu-like"/>
</dbReference>
<keyword evidence="2" id="KW-1185">Reference proteome</keyword>
<sequence length="320" mass="37370">YVEPVIPPVDDSFDWTQEKPRPYRPFKTGPFHMTMAIKKLPIDDWLLVEDTYKDVTRCKEETVRDHSDMTTGSSPEAADAIRELYSKILRYMMQRYPKLFYLNPDDPTKFYNSIKDTSIPLDPSSFGQDYKALISTLTSHIEEDFLVLIYDEDHQEYVLRGGSFTFPSGFDPSKKMNQTLRNIHNPVPLYKEKLETSMDKYFSRVKVGDWVQRFNWSVQTHFHRFAPEGNHGLNSDGLVKLNPHELDYSKVLLRVERQSLFRLPESKALVFTIRTYLTPVSQIRDEPRALDLIDAIENLPDSLKLYKKSLEWGPSVQGYL</sequence>
<reference evidence="1 2" key="1">
    <citation type="journal article" date="2016" name="Proc. Natl. Acad. Sci. U.S.A.">
        <title>Comparative genomics of biotechnologically important yeasts.</title>
        <authorList>
            <person name="Riley R."/>
            <person name="Haridas S."/>
            <person name="Wolfe K.H."/>
            <person name="Lopes M.R."/>
            <person name="Hittinger C.T."/>
            <person name="Goeker M."/>
            <person name="Salamov A.A."/>
            <person name="Wisecaver J.H."/>
            <person name="Long T.M."/>
            <person name="Calvey C.H."/>
            <person name="Aerts A.L."/>
            <person name="Barry K.W."/>
            <person name="Choi C."/>
            <person name="Clum A."/>
            <person name="Coughlan A.Y."/>
            <person name="Deshpande S."/>
            <person name="Douglass A.P."/>
            <person name="Hanson S.J."/>
            <person name="Klenk H.-P."/>
            <person name="LaButti K.M."/>
            <person name="Lapidus A."/>
            <person name="Lindquist E.A."/>
            <person name="Lipzen A.M."/>
            <person name="Meier-Kolthoff J.P."/>
            <person name="Ohm R.A."/>
            <person name="Otillar R.P."/>
            <person name="Pangilinan J.L."/>
            <person name="Peng Y."/>
            <person name="Rokas A."/>
            <person name="Rosa C.A."/>
            <person name="Scheuner C."/>
            <person name="Sibirny A.A."/>
            <person name="Slot J.C."/>
            <person name="Stielow J.B."/>
            <person name="Sun H."/>
            <person name="Kurtzman C.P."/>
            <person name="Blackwell M."/>
            <person name="Grigoriev I.V."/>
            <person name="Jeffries T.W."/>
        </authorList>
    </citation>
    <scope>NUCLEOTIDE SEQUENCE [LARGE SCALE GENOMIC DNA]</scope>
    <source>
        <strain evidence="1 2">DSM 6958</strain>
    </source>
</reference>
<dbReference type="OrthoDB" id="5043642at2759"/>
<dbReference type="AlphaFoldDB" id="A0A1E3PJ93"/>
<name>A0A1E3PJ93_9ASCO</name>
<evidence type="ECO:0000313" key="2">
    <source>
        <dbReference type="Proteomes" id="UP000095009"/>
    </source>
</evidence>
<dbReference type="STRING" id="857566.A0A1E3PJ93"/>
<accession>A0A1E3PJ93</accession>
<feature type="non-terminal residue" evidence="1">
    <location>
        <position position="320"/>
    </location>
</feature>
<proteinExistence type="predicted"/>
<evidence type="ECO:0000313" key="1">
    <source>
        <dbReference type="EMBL" id="ODQ65485.1"/>
    </source>
</evidence>
<dbReference type="Pfam" id="PF11927">
    <property type="entry name" value="HODM_asu-like"/>
    <property type="match status" value="1"/>
</dbReference>
<gene>
    <name evidence="1" type="ORF">NADFUDRAFT_12266</name>
</gene>